<dbReference type="GO" id="GO:0032259">
    <property type="term" value="P:methylation"/>
    <property type="evidence" value="ECO:0007669"/>
    <property type="project" value="UniProtKB-KW"/>
</dbReference>
<evidence type="ECO:0000313" key="3">
    <source>
        <dbReference type="Proteomes" id="UP000236752"/>
    </source>
</evidence>
<dbReference type="NCBIfam" id="TIGR01444">
    <property type="entry name" value="fkbM_fam"/>
    <property type="match status" value="1"/>
</dbReference>
<gene>
    <name evidence="2" type="ORF">SAMN04488045_1822</name>
</gene>
<dbReference type="EMBL" id="FNUZ01000002">
    <property type="protein sequence ID" value="SEG09416.1"/>
    <property type="molecule type" value="Genomic_DNA"/>
</dbReference>
<dbReference type="OrthoDB" id="7542440at2"/>
<dbReference type="InterPro" id="IPR029063">
    <property type="entry name" value="SAM-dependent_MTases_sf"/>
</dbReference>
<protein>
    <submittedName>
        <fullName evidence="2">Methyltransferase, FkbM family</fullName>
    </submittedName>
</protein>
<keyword evidence="3" id="KW-1185">Reference proteome</keyword>
<sequence length="285" mass="32281">MNKIITIKPLDDAPYGAKRPKWLWKWRLSKRKNGQLPASESQKKDPLRKTLRRKKPVFDLEYNSLKLRLYPAENICDLKLVMYGAHPASEQLERVDHLLKQARVFVDIGANVGLYSLIARQRMPPSARILSFEPDPRTVRKLRQNLDFNGAKNVTVIHGAVGSEEGYLPLFNASSHNVGRNTLVPNLAGDDGSGGINVPVRPLISYLEDAGIDQIDVLKIDVEGFEAEVLAPFLDQANKDLLPKYIMIEVVARDYWKQDVISMCHALGYETVYETSDDMHLEMTK</sequence>
<dbReference type="InterPro" id="IPR052514">
    <property type="entry name" value="SAM-dependent_MTase"/>
</dbReference>
<keyword evidence="2" id="KW-0489">Methyltransferase</keyword>
<name>A0A1H5XDY7_9RHOB</name>
<dbReference type="PANTHER" id="PTHR34203">
    <property type="entry name" value="METHYLTRANSFERASE, FKBM FAMILY PROTEIN"/>
    <property type="match status" value="1"/>
</dbReference>
<dbReference type="CDD" id="cd02440">
    <property type="entry name" value="AdoMet_MTases"/>
    <property type="match status" value="1"/>
</dbReference>
<dbReference type="SUPFAM" id="SSF53335">
    <property type="entry name" value="S-adenosyl-L-methionine-dependent methyltransferases"/>
    <property type="match status" value="1"/>
</dbReference>
<dbReference type="Gene3D" id="3.40.50.150">
    <property type="entry name" value="Vaccinia Virus protein VP39"/>
    <property type="match status" value="1"/>
</dbReference>
<dbReference type="AlphaFoldDB" id="A0A1H5XDY7"/>
<keyword evidence="2" id="KW-0808">Transferase</keyword>
<dbReference type="Proteomes" id="UP000236752">
    <property type="component" value="Unassembled WGS sequence"/>
</dbReference>
<dbReference type="InterPro" id="IPR006342">
    <property type="entry name" value="FkbM_mtfrase"/>
</dbReference>
<reference evidence="2 3" key="1">
    <citation type="submission" date="2016-10" db="EMBL/GenBank/DDBJ databases">
        <authorList>
            <person name="de Groot N.N."/>
        </authorList>
    </citation>
    <scope>NUCLEOTIDE SEQUENCE [LARGE SCALE GENOMIC DNA]</scope>
    <source>
        <strain evidence="2 3">DSM 26915</strain>
    </source>
</reference>
<dbReference type="RefSeq" id="WP_103910115.1">
    <property type="nucleotide sequence ID" value="NZ_FNUZ01000002.1"/>
</dbReference>
<evidence type="ECO:0000259" key="1">
    <source>
        <dbReference type="Pfam" id="PF05050"/>
    </source>
</evidence>
<organism evidence="2 3">
    <name type="scientific">Thalassococcus halodurans</name>
    <dbReference type="NCBI Taxonomy" id="373675"/>
    <lineage>
        <taxon>Bacteria</taxon>
        <taxon>Pseudomonadati</taxon>
        <taxon>Pseudomonadota</taxon>
        <taxon>Alphaproteobacteria</taxon>
        <taxon>Rhodobacterales</taxon>
        <taxon>Roseobacteraceae</taxon>
        <taxon>Thalassococcus</taxon>
    </lineage>
</organism>
<dbReference type="Pfam" id="PF05050">
    <property type="entry name" value="Methyltransf_21"/>
    <property type="match status" value="1"/>
</dbReference>
<proteinExistence type="predicted"/>
<accession>A0A1H5XDY7</accession>
<evidence type="ECO:0000313" key="2">
    <source>
        <dbReference type="EMBL" id="SEG09416.1"/>
    </source>
</evidence>
<dbReference type="GO" id="GO:0008168">
    <property type="term" value="F:methyltransferase activity"/>
    <property type="evidence" value="ECO:0007669"/>
    <property type="project" value="UniProtKB-KW"/>
</dbReference>
<feature type="domain" description="Methyltransferase FkbM" evidence="1">
    <location>
        <begin position="107"/>
        <end position="254"/>
    </location>
</feature>
<dbReference type="PANTHER" id="PTHR34203:SF15">
    <property type="entry name" value="SLL1173 PROTEIN"/>
    <property type="match status" value="1"/>
</dbReference>